<evidence type="ECO:0000256" key="2">
    <source>
        <dbReference type="ARBA" id="ARBA00023125"/>
    </source>
</evidence>
<reference evidence="6" key="2">
    <citation type="submission" date="2017-05" db="EMBL/GenBank/DDBJ databases">
        <authorList>
            <consortium name="The Broad Institute Genomics Platform"/>
            <consortium name="The Broad Institute Genomic Center for Infectious Diseases"/>
            <person name="Earl A."/>
            <person name="Manson A."/>
            <person name="Schwartman J."/>
            <person name="Gilmore M."/>
            <person name="Abouelleil A."/>
            <person name="Cao P."/>
            <person name="Chapman S."/>
            <person name="Cusick C."/>
            <person name="Shea T."/>
            <person name="Young S."/>
            <person name="Neafsey D."/>
            <person name="Nusbaum C."/>
            <person name="Birren B."/>
        </authorList>
    </citation>
    <scope>NUCLEOTIDE SEQUENCE</scope>
    <source>
        <strain evidence="6">9E7_DIV0242</strain>
    </source>
</reference>
<proteinExistence type="predicted"/>
<keyword evidence="3" id="KW-0804">Transcription</keyword>
<reference evidence="5" key="1">
    <citation type="submission" date="2017-05" db="EMBL/GenBank/DDBJ databases">
        <title>The Genome Sequence of Enterococcus sp. 9E7_DIV0242.</title>
        <authorList>
            <consortium name="The Broad Institute Genomics Platform"/>
            <consortium name="The Broad Institute Genomic Center for Infectious Diseases"/>
            <person name="Earl A."/>
            <person name="Manson A."/>
            <person name="Schwartman J."/>
            <person name="Gilmore M."/>
            <person name="Abouelleil A."/>
            <person name="Cao P."/>
            <person name="Chapman S."/>
            <person name="Cusick C."/>
            <person name="Shea T."/>
            <person name="Young S."/>
            <person name="Neafsey D."/>
            <person name="Nusbaum C."/>
            <person name="Birren B."/>
        </authorList>
    </citation>
    <scope>NUCLEOTIDE SEQUENCE [LARGE SCALE GENOMIC DNA]</scope>
    <source>
        <strain evidence="5">9E7_DIV0242</strain>
    </source>
</reference>
<dbReference type="Pfam" id="PF00356">
    <property type="entry name" value="LacI"/>
    <property type="match status" value="1"/>
</dbReference>
<evidence type="ECO:0000259" key="4">
    <source>
        <dbReference type="PROSITE" id="PS50932"/>
    </source>
</evidence>
<evidence type="ECO:0000313" key="6">
    <source>
        <dbReference type="EMBL" id="WYJ91731.1"/>
    </source>
</evidence>
<dbReference type="SMART" id="SM00354">
    <property type="entry name" value="HTH_LACI"/>
    <property type="match status" value="1"/>
</dbReference>
<keyword evidence="2" id="KW-0238">DNA-binding</keyword>
<organism evidence="5">
    <name type="scientific">Candidatus Enterococcus clewellii</name>
    <dbReference type="NCBI Taxonomy" id="1834193"/>
    <lineage>
        <taxon>Bacteria</taxon>
        <taxon>Bacillati</taxon>
        <taxon>Bacillota</taxon>
        <taxon>Bacilli</taxon>
        <taxon>Lactobacillales</taxon>
        <taxon>Enterococcaceae</taxon>
        <taxon>Enterococcus</taxon>
    </lineage>
</organism>
<accession>A0A242K340</accession>
<keyword evidence="1" id="KW-0805">Transcription regulation</keyword>
<dbReference type="SUPFAM" id="SSF53822">
    <property type="entry name" value="Periplasmic binding protein-like I"/>
    <property type="match status" value="1"/>
</dbReference>
<reference evidence="6" key="3">
    <citation type="submission" date="2024-03" db="EMBL/GenBank/DDBJ databases">
        <title>The Genome Sequence of Enterococcus sp. DIV0242b.</title>
        <authorList>
            <consortium name="The Broad Institute Genomics Platform"/>
            <consortium name="The Broad Institute Microbial Omics Core"/>
            <consortium name="The Broad Institute Genomic Center for Infectious Diseases"/>
            <person name="Earl A."/>
            <person name="Manson A."/>
            <person name="Gilmore M."/>
            <person name="Schwartman J."/>
            <person name="Shea T."/>
            <person name="Abouelleil A."/>
            <person name="Cao P."/>
            <person name="Chapman S."/>
            <person name="Cusick C."/>
            <person name="Young S."/>
            <person name="Neafsey D."/>
            <person name="Nusbaum C."/>
            <person name="Birren B."/>
        </authorList>
    </citation>
    <scope>NUCLEOTIDE SEQUENCE</scope>
    <source>
        <strain evidence="6">9E7_DIV0242</strain>
    </source>
</reference>
<protein>
    <submittedName>
        <fullName evidence="6">LacI family transcriptional regulator, kdg operon repressor</fullName>
    </submittedName>
</protein>
<dbReference type="AlphaFoldDB" id="A0A242K340"/>
<dbReference type="CDD" id="cd01392">
    <property type="entry name" value="HTH_LacI"/>
    <property type="match status" value="1"/>
</dbReference>
<dbReference type="Pfam" id="PF13377">
    <property type="entry name" value="Peripla_BP_3"/>
    <property type="match status" value="1"/>
</dbReference>
<dbReference type="PANTHER" id="PTHR30146:SF109">
    <property type="entry name" value="HTH-TYPE TRANSCRIPTIONAL REGULATOR GALS"/>
    <property type="match status" value="1"/>
</dbReference>
<dbReference type="InterPro" id="IPR028082">
    <property type="entry name" value="Peripla_BP_I"/>
</dbReference>
<dbReference type="EMBL" id="NGMM01000007">
    <property type="protein sequence ID" value="OTP11694.1"/>
    <property type="molecule type" value="Genomic_DNA"/>
</dbReference>
<dbReference type="InterPro" id="IPR046335">
    <property type="entry name" value="LacI/GalR-like_sensor"/>
</dbReference>
<name>A0A242K340_9ENTE</name>
<sequence length="337" mass="38367">MAVTMKDVAEHAGVSKSTVSQYLNKRYNYMSEETKRKIEATIKELNYTPNQIARSLKQKRTNVIAIVAATLSSRFTTELVSTIEKFFAEKGIDVIVASTDDKHEKEYKYVESLISRQVDGVIVFPTVENRGYYQGLKEKKFPLVFVDRELAGSLVDTILLDNRAAGKMATEYLIERNHKKIGILTFPLGKNDSITTRRERLNGYLEALTEYNISVDKKMIIQTTREQVFDQLDQLFAQKNHPTALILTNDMLLEEALLWAKNRNVSLPEDVSLISIDDVSFAHFFTPTITTISQPVREMGEQAATLLFQQIQGENSKDSQTILFLPELKSRESVKKL</sequence>
<dbReference type="PROSITE" id="PS50932">
    <property type="entry name" value="HTH_LACI_2"/>
    <property type="match status" value="1"/>
</dbReference>
<evidence type="ECO:0000256" key="1">
    <source>
        <dbReference type="ARBA" id="ARBA00023015"/>
    </source>
</evidence>
<dbReference type="Gene3D" id="3.40.50.2300">
    <property type="match status" value="2"/>
</dbReference>
<dbReference type="InterPro" id="IPR010982">
    <property type="entry name" value="Lambda_DNA-bd_dom_sf"/>
</dbReference>
<dbReference type="RefSeq" id="WP_086350770.1">
    <property type="nucleotide sequence ID" value="NZ_CP147247.1"/>
</dbReference>
<dbReference type="Gene3D" id="1.10.260.40">
    <property type="entry name" value="lambda repressor-like DNA-binding domains"/>
    <property type="match status" value="1"/>
</dbReference>
<dbReference type="OrthoDB" id="9796186at2"/>
<evidence type="ECO:0000313" key="7">
    <source>
        <dbReference type="Proteomes" id="UP000195141"/>
    </source>
</evidence>
<keyword evidence="7" id="KW-1185">Reference proteome</keyword>
<dbReference type="PRINTS" id="PR00036">
    <property type="entry name" value="HTHLACI"/>
</dbReference>
<dbReference type="SUPFAM" id="SSF47413">
    <property type="entry name" value="lambda repressor-like DNA-binding domains"/>
    <property type="match status" value="1"/>
</dbReference>
<dbReference type="GO" id="GO:0000976">
    <property type="term" value="F:transcription cis-regulatory region binding"/>
    <property type="evidence" value="ECO:0007669"/>
    <property type="project" value="TreeGrafter"/>
</dbReference>
<dbReference type="EMBL" id="CP147247">
    <property type="protein sequence ID" value="WYJ91731.1"/>
    <property type="molecule type" value="Genomic_DNA"/>
</dbReference>
<dbReference type="GO" id="GO:0003700">
    <property type="term" value="F:DNA-binding transcription factor activity"/>
    <property type="evidence" value="ECO:0007669"/>
    <property type="project" value="TreeGrafter"/>
</dbReference>
<evidence type="ECO:0000313" key="5">
    <source>
        <dbReference type="EMBL" id="OTP11694.1"/>
    </source>
</evidence>
<feature type="domain" description="HTH lacI-type" evidence="4">
    <location>
        <begin position="3"/>
        <end position="58"/>
    </location>
</feature>
<evidence type="ECO:0000256" key="3">
    <source>
        <dbReference type="ARBA" id="ARBA00023163"/>
    </source>
</evidence>
<dbReference type="Proteomes" id="UP000195141">
    <property type="component" value="Chromosome"/>
</dbReference>
<dbReference type="PROSITE" id="PS00356">
    <property type="entry name" value="HTH_LACI_1"/>
    <property type="match status" value="1"/>
</dbReference>
<dbReference type="PANTHER" id="PTHR30146">
    <property type="entry name" value="LACI-RELATED TRANSCRIPTIONAL REPRESSOR"/>
    <property type="match status" value="1"/>
</dbReference>
<dbReference type="InterPro" id="IPR000843">
    <property type="entry name" value="HTH_LacI"/>
</dbReference>
<gene>
    <name evidence="6" type="ORF">A5888_003499</name>
    <name evidence="5" type="ORF">A5888_003793</name>
</gene>